<feature type="domain" description="DUF1659" evidence="1">
    <location>
        <begin position="2"/>
        <end position="72"/>
    </location>
</feature>
<evidence type="ECO:0000313" key="3">
    <source>
        <dbReference type="EMBL" id="MPQ64924.1"/>
    </source>
</evidence>
<name>A0A5N7J851_9CLOT</name>
<dbReference type="RefSeq" id="WP_152753331.1">
    <property type="nucleotide sequence ID" value="NZ_CP077628.1"/>
</dbReference>
<sequence length="77" mass="8303">MAVVSTKVSSILKLTMKTGIDINGKDEFATKSLGNVKVNAVDADIFAVGQAISKIKTYPLVGIDRQDQYSLVTEKEV</sequence>
<protein>
    <submittedName>
        <fullName evidence="3">DUF1659 domain-containing protein</fullName>
    </submittedName>
</protein>
<accession>A0A5N7J851</accession>
<dbReference type="EMBL" id="SPSF01000043">
    <property type="protein sequence ID" value="MPQ63929.1"/>
    <property type="molecule type" value="Genomic_DNA"/>
</dbReference>
<dbReference type="Pfam" id="PF07872">
    <property type="entry name" value="DUF1659"/>
    <property type="match status" value="1"/>
</dbReference>
<reference evidence="3 4" key="1">
    <citation type="journal article" date="2019" name="Lett. Appl. Microbiol.">
        <title>A case of 'blown pack' spoilage of vacuum-packaged pork likely associated with Clostridium estertheticum in Canada.</title>
        <authorList>
            <person name="Zhang P."/>
            <person name="Ward P."/>
            <person name="McMullen L.M."/>
            <person name="Yang X."/>
        </authorList>
    </citation>
    <scope>NUCLEOTIDE SEQUENCE [LARGE SCALE GENOMIC DNA]</scope>
    <source>
        <strain evidence="3 4">MA19</strain>
    </source>
</reference>
<evidence type="ECO:0000313" key="2">
    <source>
        <dbReference type="EMBL" id="MPQ63929.1"/>
    </source>
</evidence>
<evidence type="ECO:0000259" key="1">
    <source>
        <dbReference type="Pfam" id="PF07872"/>
    </source>
</evidence>
<dbReference type="Proteomes" id="UP000342249">
    <property type="component" value="Unassembled WGS sequence"/>
</dbReference>
<dbReference type="EMBL" id="SPSF01000059">
    <property type="protein sequence ID" value="MPQ64924.1"/>
    <property type="molecule type" value="Genomic_DNA"/>
</dbReference>
<comment type="caution">
    <text evidence="3">The sequence shown here is derived from an EMBL/GenBank/DDBJ whole genome shotgun (WGS) entry which is preliminary data.</text>
</comment>
<proteinExistence type="predicted"/>
<organism evidence="3 4">
    <name type="scientific">Clostridium estertheticum</name>
    <dbReference type="NCBI Taxonomy" id="238834"/>
    <lineage>
        <taxon>Bacteria</taxon>
        <taxon>Bacillati</taxon>
        <taxon>Bacillota</taxon>
        <taxon>Clostridia</taxon>
        <taxon>Eubacteriales</taxon>
        <taxon>Clostridiaceae</taxon>
        <taxon>Clostridium</taxon>
    </lineage>
</organism>
<dbReference type="InterPro" id="IPR012454">
    <property type="entry name" value="DUF1659"/>
</dbReference>
<gene>
    <name evidence="2" type="ORF">E4V82_17670</name>
    <name evidence="3" type="ORF">E4V82_22955</name>
</gene>
<dbReference type="AlphaFoldDB" id="A0A5N7J851"/>
<evidence type="ECO:0000313" key="4">
    <source>
        <dbReference type="Proteomes" id="UP000342249"/>
    </source>
</evidence>